<dbReference type="PANTHER" id="PTHR46277:SF19">
    <property type="entry name" value="RANDOM SLUG PROTEIN 5-LIKE"/>
    <property type="match status" value="1"/>
</dbReference>
<evidence type="ECO:0000313" key="3">
    <source>
        <dbReference type="Proteomes" id="UP001188597"/>
    </source>
</evidence>
<protein>
    <recommendedName>
        <fullName evidence="1">CRAL-TRIO domain-containing protein</fullName>
    </recommendedName>
</protein>
<dbReference type="SUPFAM" id="SSF52087">
    <property type="entry name" value="CRAL/TRIO domain"/>
    <property type="match status" value="1"/>
</dbReference>
<dbReference type="Gene3D" id="3.40.525.10">
    <property type="entry name" value="CRAL-TRIO lipid binding domain"/>
    <property type="match status" value="1"/>
</dbReference>
<dbReference type="Proteomes" id="UP001188597">
    <property type="component" value="Unassembled WGS sequence"/>
</dbReference>
<keyword evidence="3" id="KW-1185">Reference proteome</keyword>
<dbReference type="InterPro" id="IPR036865">
    <property type="entry name" value="CRAL-TRIO_dom_sf"/>
</dbReference>
<dbReference type="SMART" id="SM01100">
    <property type="entry name" value="CRAL_TRIO_N"/>
    <property type="match status" value="1"/>
</dbReference>
<dbReference type="Pfam" id="PF00650">
    <property type="entry name" value="CRAL_TRIO"/>
    <property type="match status" value="1"/>
</dbReference>
<organism evidence="2 3">
    <name type="scientific">Escallonia herrerae</name>
    <dbReference type="NCBI Taxonomy" id="1293975"/>
    <lineage>
        <taxon>Eukaryota</taxon>
        <taxon>Viridiplantae</taxon>
        <taxon>Streptophyta</taxon>
        <taxon>Embryophyta</taxon>
        <taxon>Tracheophyta</taxon>
        <taxon>Spermatophyta</taxon>
        <taxon>Magnoliopsida</taxon>
        <taxon>eudicotyledons</taxon>
        <taxon>Gunneridae</taxon>
        <taxon>Pentapetalae</taxon>
        <taxon>asterids</taxon>
        <taxon>campanulids</taxon>
        <taxon>Escalloniales</taxon>
        <taxon>Escalloniaceae</taxon>
        <taxon>Escallonia</taxon>
    </lineage>
</organism>
<sequence length="336" mass="38199">MRKSGVGERRVVCEFASRYRDEKKERGGVPSLLKNKPTLRVTSKSISIGCAGLEFRPPSLGHKTPMEGNAVMETGNGLQAEQAVEEKGGEKAKRDVQLHMDGSNEEELNKVRLMRALVEKRDPSSKEVDDFMVRRFLRARDLDVEKASAMFLKYLKWRRTFVPNGSISASDIPNDLAQNKMFLQGLDKKGRPIAVVFGGRHFHHKNGGLEEFKRFVVFALDRLCARMPAGQEKFVIIGDLEGWGYSSSDVRGYLGALSILQDYYPERLGKLLIVHVPYMFMTVWKIVYPFIDNNTKKKIMFVENKRLKSTLLEDIDENQLPEIYGGKLPLIPIQDC</sequence>
<dbReference type="EMBL" id="JAVXUP010000019">
    <property type="protein sequence ID" value="KAK3042470.1"/>
    <property type="molecule type" value="Genomic_DNA"/>
</dbReference>
<dbReference type="SUPFAM" id="SSF46938">
    <property type="entry name" value="CRAL/TRIO N-terminal domain"/>
    <property type="match status" value="1"/>
</dbReference>
<comment type="caution">
    <text evidence="2">The sequence shown here is derived from an EMBL/GenBank/DDBJ whole genome shotgun (WGS) entry which is preliminary data.</text>
</comment>
<gene>
    <name evidence="2" type="ORF">RJ639_000194</name>
</gene>
<dbReference type="InterPro" id="IPR011074">
    <property type="entry name" value="CRAL/TRIO_N_dom"/>
</dbReference>
<accession>A0AA88XQ83</accession>
<reference evidence="2" key="1">
    <citation type="submission" date="2022-12" db="EMBL/GenBank/DDBJ databases">
        <title>Draft genome assemblies for two species of Escallonia (Escalloniales).</title>
        <authorList>
            <person name="Chanderbali A."/>
            <person name="Dervinis C."/>
            <person name="Anghel I."/>
            <person name="Soltis D."/>
            <person name="Soltis P."/>
            <person name="Zapata F."/>
        </authorList>
    </citation>
    <scope>NUCLEOTIDE SEQUENCE</scope>
    <source>
        <strain evidence="2">UCBG64.0493</strain>
        <tissue evidence="2">Leaf</tissue>
    </source>
</reference>
<name>A0AA88XQ83_9ASTE</name>
<dbReference type="SMART" id="SM00516">
    <property type="entry name" value="SEC14"/>
    <property type="match status" value="1"/>
</dbReference>
<dbReference type="AlphaFoldDB" id="A0AA88XQ83"/>
<dbReference type="InterPro" id="IPR001251">
    <property type="entry name" value="CRAL-TRIO_dom"/>
</dbReference>
<dbReference type="CDD" id="cd00170">
    <property type="entry name" value="SEC14"/>
    <property type="match status" value="1"/>
</dbReference>
<dbReference type="PANTHER" id="PTHR46277">
    <property type="entry name" value="OS03G0850700 PROTEIN"/>
    <property type="match status" value="1"/>
</dbReference>
<proteinExistence type="predicted"/>
<dbReference type="InterPro" id="IPR036273">
    <property type="entry name" value="CRAL/TRIO_N_dom_sf"/>
</dbReference>
<feature type="domain" description="CRAL-TRIO" evidence="1">
    <location>
        <begin position="169"/>
        <end position="332"/>
    </location>
</feature>
<evidence type="ECO:0000313" key="2">
    <source>
        <dbReference type="EMBL" id="KAK3042470.1"/>
    </source>
</evidence>
<evidence type="ECO:0000259" key="1">
    <source>
        <dbReference type="PROSITE" id="PS50191"/>
    </source>
</evidence>
<dbReference type="PROSITE" id="PS50191">
    <property type="entry name" value="CRAL_TRIO"/>
    <property type="match status" value="1"/>
</dbReference>